<proteinExistence type="predicted"/>
<dbReference type="Gene3D" id="1.20.1270.340">
    <property type="match status" value="1"/>
</dbReference>
<evidence type="ECO:0000313" key="1">
    <source>
        <dbReference type="EMBL" id="KGQ32116.1"/>
    </source>
</evidence>
<dbReference type="Proteomes" id="UP000030526">
    <property type="component" value="Unassembled WGS sequence"/>
</dbReference>
<organism evidence="1 2">
    <name type="scientific">Gallibacterium anatis</name>
    <dbReference type="NCBI Taxonomy" id="750"/>
    <lineage>
        <taxon>Bacteria</taxon>
        <taxon>Pseudomonadati</taxon>
        <taxon>Pseudomonadota</taxon>
        <taxon>Gammaproteobacteria</taxon>
        <taxon>Pasteurellales</taxon>
        <taxon>Pasteurellaceae</taxon>
        <taxon>Gallibacterium</taxon>
    </lineage>
</organism>
<dbReference type="InterPro" id="IPR010890">
    <property type="entry name" value="PriC"/>
</dbReference>
<reference evidence="1 2" key="1">
    <citation type="submission" date="2014-08" db="EMBL/GenBank/DDBJ databases">
        <title>Chaperone-usher fimbriae in a diverse selection of Gallibacterium genomes.</title>
        <authorList>
            <person name="Kudirkiene E."/>
            <person name="Bager R.J."/>
            <person name="Johnson T.J."/>
            <person name="Bojesen A.M."/>
        </authorList>
    </citation>
    <scope>NUCLEOTIDE SEQUENCE [LARGE SCALE GENOMIC DNA]</scope>
    <source>
        <strain evidence="1 2">20558/3kl.</strain>
    </source>
</reference>
<dbReference type="AlphaFoldDB" id="A0A0A2XIE9"/>
<evidence type="ECO:0000313" key="2">
    <source>
        <dbReference type="Proteomes" id="UP000030526"/>
    </source>
</evidence>
<sequence length="189" mass="22451">MTNQQQIISQLQQQLQLFYHYDGEQIIKQQFERTVFAESGQPLRYYIAQIEQNIARLATLDKVEVVAYLAEQISIQFRVLLEALQRTERSAKKAETAAAQPQKTEKKQYDVFQLPAEERIHKYYEFLTRFNDRIADLEQQQQLAPREQKPLFQQQLALLQQRRQRCLAAIEQLEEYLEFKASQAKNELN</sequence>
<dbReference type="Pfam" id="PF07445">
    <property type="entry name" value="PriC"/>
    <property type="match status" value="1"/>
</dbReference>
<dbReference type="InterPro" id="IPR038338">
    <property type="entry name" value="PriC_sf"/>
</dbReference>
<name>A0A0A2XIE9_9PAST</name>
<protein>
    <submittedName>
        <fullName evidence="1">Primosomal replication protein priB and priC</fullName>
    </submittedName>
</protein>
<accession>A0A0A2XIE9</accession>
<comment type="caution">
    <text evidence="1">The sequence shown here is derived from an EMBL/GenBank/DDBJ whole genome shotgun (WGS) entry which is preliminary data.</text>
</comment>
<dbReference type="RefSeq" id="WP_039083913.1">
    <property type="nucleotide sequence ID" value="NZ_JPXS01000025.1"/>
</dbReference>
<dbReference type="EMBL" id="JPXS01000025">
    <property type="protein sequence ID" value="KGQ32116.1"/>
    <property type="molecule type" value="Genomic_DNA"/>
</dbReference>
<gene>
    <name evidence="1" type="ORF">JP32_05280</name>
</gene>